<evidence type="ECO:0000313" key="1">
    <source>
        <dbReference type="EMBL" id="VEU34744.1"/>
    </source>
</evidence>
<name>A0A448YYB3_9STRA</name>
<sequence>MSSQRCAWDFDHGTDFVVARFSFFFENFCGNRLNQSLLVSEFFDLSNQRNHYIWLCVNSGVDCIQRSFENSSCLHFNDGGTCDAKSAPTQTQHRVDFLHRFNLFF</sequence>
<evidence type="ECO:0000313" key="2">
    <source>
        <dbReference type="Proteomes" id="UP000291116"/>
    </source>
</evidence>
<organism evidence="1 2">
    <name type="scientific">Pseudo-nitzschia multistriata</name>
    <dbReference type="NCBI Taxonomy" id="183589"/>
    <lineage>
        <taxon>Eukaryota</taxon>
        <taxon>Sar</taxon>
        <taxon>Stramenopiles</taxon>
        <taxon>Ochrophyta</taxon>
        <taxon>Bacillariophyta</taxon>
        <taxon>Bacillariophyceae</taxon>
        <taxon>Bacillariophycidae</taxon>
        <taxon>Bacillariales</taxon>
        <taxon>Bacillariaceae</taxon>
        <taxon>Pseudo-nitzschia</taxon>
    </lineage>
</organism>
<accession>A0A448YYB3</accession>
<reference evidence="1 2" key="1">
    <citation type="submission" date="2019-01" db="EMBL/GenBank/DDBJ databases">
        <authorList>
            <person name="Ferrante I. M."/>
        </authorList>
    </citation>
    <scope>NUCLEOTIDE SEQUENCE [LARGE SCALE GENOMIC DNA]</scope>
    <source>
        <strain evidence="1 2">B856</strain>
    </source>
</reference>
<protein>
    <submittedName>
        <fullName evidence="1">Uncharacterized protein</fullName>
    </submittedName>
</protein>
<dbReference type="AlphaFoldDB" id="A0A448YYB3"/>
<proteinExistence type="predicted"/>
<dbReference type="Proteomes" id="UP000291116">
    <property type="component" value="Unassembled WGS sequence"/>
</dbReference>
<gene>
    <name evidence="1" type="ORF">PSNMU_V1.4_AUG-EV-PASAV3_0014720</name>
</gene>
<keyword evidence="2" id="KW-1185">Reference proteome</keyword>
<dbReference type="EMBL" id="CAACVS010000037">
    <property type="protein sequence ID" value="VEU34744.1"/>
    <property type="molecule type" value="Genomic_DNA"/>
</dbReference>